<gene>
    <name evidence="2" type="ORF">NA57DRAFT_32944</name>
</gene>
<feature type="compositionally biased region" description="Polar residues" evidence="1">
    <location>
        <begin position="465"/>
        <end position="474"/>
    </location>
</feature>
<dbReference type="PANTHER" id="PTHR12975">
    <property type="entry name" value="TRANSPORT PROTEIN TRAPP"/>
    <property type="match status" value="1"/>
</dbReference>
<feature type="region of interest" description="Disordered" evidence="1">
    <location>
        <begin position="464"/>
        <end position="485"/>
    </location>
</feature>
<dbReference type="EMBL" id="ML978122">
    <property type="protein sequence ID" value="KAF2103435.1"/>
    <property type="molecule type" value="Genomic_DNA"/>
</dbReference>
<dbReference type="Pfam" id="PF12739">
    <property type="entry name" value="TRAPPC-Trs85"/>
    <property type="match status" value="1"/>
</dbReference>
<dbReference type="PANTHER" id="PTHR12975:SF6">
    <property type="entry name" value="TRAFFICKING PROTEIN PARTICLE COMPLEX SUBUNIT 8"/>
    <property type="match status" value="1"/>
</dbReference>
<reference evidence="2" key="1">
    <citation type="journal article" date="2020" name="Stud. Mycol.">
        <title>101 Dothideomycetes genomes: a test case for predicting lifestyles and emergence of pathogens.</title>
        <authorList>
            <person name="Haridas S."/>
            <person name="Albert R."/>
            <person name="Binder M."/>
            <person name="Bloem J."/>
            <person name="Labutti K."/>
            <person name="Salamov A."/>
            <person name="Andreopoulos B."/>
            <person name="Baker S."/>
            <person name="Barry K."/>
            <person name="Bills G."/>
            <person name="Bluhm B."/>
            <person name="Cannon C."/>
            <person name="Castanera R."/>
            <person name="Culley D."/>
            <person name="Daum C."/>
            <person name="Ezra D."/>
            <person name="Gonzalez J."/>
            <person name="Henrissat B."/>
            <person name="Kuo A."/>
            <person name="Liang C."/>
            <person name="Lipzen A."/>
            <person name="Lutzoni F."/>
            <person name="Magnuson J."/>
            <person name="Mondo S."/>
            <person name="Nolan M."/>
            <person name="Ohm R."/>
            <person name="Pangilinan J."/>
            <person name="Park H.-J."/>
            <person name="Ramirez L."/>
            <person name="Alfaro M."/>
            <person name="Sun H."/>
            <person name="Tritt A."/>
            <person name="Yoshinaga Y."/>
            <person name="Zwiers L.-H."/>
            <person name="Turgeon B."/>
            <person name="Goodwin S."/>
            <person name="Spatafora J."/>
            <person name="Crous P."/>
            <person name="Grigoriev I."/>
        </authorList>
    </citation>
    <scope>NUCLEOTIDE SEQUENCE</scope>
    <source>
        <strain evidence="2">CBS 133067</strain>
    </source>
</reference>
<evidence type="ECO:0008006" key="4">
    <source>
        <dbReference type="Google" id="ProtNLM"/>
    </source>
</evidence>
<protein>
    <recommendedName>
        <fullName evidence="4">Transport protein particle subunit trs85-2</fullName>
    </recommendedName>
</protein>
<feature type="region of interest" description="Disordered" evidence="1">
    <location>
        <begin position="52"/>
        <end position="73"/>
    </location>
</feature>
<sequence>MTSPPYGSPIKSPQLGAIESSIVFPKRKGGSPASSLSNLPYRRSNQSLSSLFASTSSLPGSGPSSGTATPTATVARDSVFSPGGTLRPRSPAGAPVVDSSGLRDVLIRSFAPHVAVLASADTDEVIRQKGFPGGFLQLIRPFGQQVQGKVTVRDSIGASKSFEDFGIRFTGLKDGLNPPKPPPQPRRSAEVGEKAVNGGAEPWVESFPAWARTGGDVAQIEELVDRHLSYAEMQYGGSMSDYLKHDGDAAGRAHTSGAPSPFYTLYFRRLLSALPMSPHETFSHPVACIIAISSRNPSPIEDLRRLYNATNTGDLRLPQWVNNEFLRYYVLVHDEDHDDISKSTALYEQMKRHFGLHCHLLRLRSLHVLPSDDDSVRLPTTEWISAMEELTEIHRRGNSETDADPTPCLFDSDVSALRTLVRELTMQSIIPSMERSLTAWNEQVLSRRRGLSGRFMSLSKRWTPFGSSSRNSSGPLAGLQASGGGTSGNYDSLQGFYRPESAEATMRKLADYAVMLRDFKLAASTYDLLRADFNGDKAWRYYAGANEMAAIATLLDAHLRSGAEKSTSTKSRLEAVDGWLETASYSYVTRCMAPFYGLRTLAVGGELLKMRGTSTGGDEAAKWGSKILEDRLVGPVGRPLFMERISASFGSKLGRGELRWGGRRRKAAFWAVLAVENWLKMDKVVQAGKMLESVSELYGLTDAGGVAVQEDEEKGGGAEKAKPRELKFAEMKDFIEELREAVVARKLAAHGYEGEESPEADETTLVEEVSEKLDARPHRMSLIGIAAPPPMAGMDVTPLSPLKVRDEEPNFRDDSFE</sequence>
<dbReference type="Proteomes" id="UP000799772">
    <property type="component" value="Unassembled WGS sequence"/>
</dbReference>
<evidence type="ECO:0000256" key="1">
    <source>
        <dbReference type="SAM" id="MobiDB-lite"/>
    </source>
</evidence>
<proteinExistence type="predicted"/>
<dbReference type="InterPro" id="IPR024420">
    <property type="entry name" value="TRAPP_III_complex_Trs85"/>
</dbReference>
<accession>A0A9P4MAN1</accession>
<dbReference type="AlphaFoldDB" id="A0A9P4MAN1"/>
<dbReference type="GO" id="GO:1990072">
    <property type="term" value="C:TRAPPIII protein complex"/>
    <property type="evidence" value="ECO:0007669"/>
    <property type="project" value="TreeGrafter"/>
</dbReference>
<comment type="caution">
    <text evidence="2">The sequence shown here is derived from an EMBL/GenBank/DDBJ whole genome shotgun (WGS) entry which is preliminary data.</text>
</comment>
<feature type="region of interest" description="Disordered" evidence="1">
    <location>
        <begin position="172"/>
        <end position="193"/>
    </location>
</feature>
<dbReference type="OrthoDB" id="203724at2759"/>
<evidence type="ECO:0000313" key="3">
    <source>
        <dbReference type="Proteomes" id="UP000799772"/>
    </source>
</evidence>
<evidence type="ECO:0000313" key="2">
    <source>
        <dbReference type="EMBL" id="KAF2103435.1"/>
    </source>
</evidence>
<organism evidence="2 3">
    <name type="scientific">Rhizodiscina lignyota</name>
    <dbReference type="NCBI Taxonomy" id="1504668"/>
    <lineage>
        <taxon>Eukaryota</taxon>
        <taxon>Fungi</taxon>
        <taxon>Dikarya</taxon>
        <taxon>Ascomycota</taxon>
        <taxon>Pezizomycotina</taxon>
        <taxon>Dothideomycetes</taxon>
        <taxon>Pleosporomycetidae</taxon>
        <taxon>Aulographales</taxon>
        <taxon>Rhizodiscinaceae</taxon>
        <taxon>Rhizodiscina</taxon>
    </lineage>
</organism>
<feature type="region of interest" description="Disordered" evidence="1">
    <location>
        <begin position="786"/>
        <end position="817"/>
    </location>
</feature>
<name>A0A9P4MAN1_9PEZI</name>
<keyword evidence="3" id="KW-1185">Reference proteome</keyword>
<feature type="compositionally biased region" description="Basic and acidic residues" evidence="1">
    <location>
        <begin position="803"/>
        <end position="817"/>
    </location>
</feature>